<protein>
    <submittedName>
        <fullName evidence="5">Trypsin-like serine protease</fullName>
    </submittedName>
</protein>
<gene>
    <name evidence="5" type="ORF">CONCODRAFT_43296</name>
</gene>
<keyword evidence="2" id="KW-1015">Disulfide bond</keyword>
<dbReference type="InterPro" id="IPR050430">
    <property type="entry name" value="Peptidase_S1"/>
</dbReference>
<dbReference type="InterPro" id="IPR001254">
    <property type="entry name" value="Trypsin_dom"/>
</dbReference>
<dbReference type="Gene3D" id="2.40.10.10">
    <property type="entry name" value="Trypsin-like serine proteases"/>
    <property type="match status" value="1"/>
</dbReference>
<comment type="similarity">
    <text evidence="1">Belongs to the peptidase S1 family.</text>
</comment>
<dbReference type="PROSITE" id="PS00135">
    <property type="entry name" value="TRYPSIN_SER"/>
    <property type="match status" value="1"/>
</dbReference>
<dbReference type="PANTHER" id="PTHR24276">
    <property type="entry name" value="POLYSERASE-RELATED"/>
    <property type="match status" value="1"/>
</dbReference>
<dbReference type="GO" id="GO:0006508">
    <property type="term" value="P:proteolysis"/>
    <property type="evidence" value="ECO:0007669"/>
    <property type="project" value="UniProtKB-KW"/>
</dbReference>
<sequence>MNNSITDSVYPIPRIVGGYEVSPQFKYPAMVSLQCNGVHACGGSLWDESTVISAAHCVTWPDCSWTVSIHRHNLLKSASEEGGRTYSVVKRIPHPEYDASNTLNDVSIWKLNNTSRARTNLELDDGSIGSATDTLLTASGWGRTGYNSPSSKNKLLEVKLPLFDINTCIKNYDDDGNYKVFANEMLCAGYPEGKKDTCSGDSGGPLFIIKDGKQILTGIVSWGKQCALPKLPGVYTRVSTYRKWILDNIN</sequence>
<dbReference type="SUPFAM" id="SSF50494">
    <property type="entry name" value="Trypsin-like serine proteases"/>
    <property type="match status" value="1"/>
</dbReference>
<dbReference type="SMART" id="SM00020">
    <property type="entry name" value="Tryp_SPc"/>
    <property type="match status" value="1"/>
</dbReference>
<evidence type="ECO:0000256" key="1">
    <source>
        <dbReference type="ARBA" id="ARBA00007664"/>
    </source>
</evidence>
<dbReference type="InterPro" id="IPR033116">
    <property type="entry name" value="TRYPSIN_SER"/>
</dbReference>
<dbReference type="FunFam" id="2.40.10.10:FF:000002">
    <property type="entry name" value="Transmembrane protease serine"/>
    <property type="match status" value="1"/>
</dbReference>
<dbReference type="OrthoDB" id="6380398at2759"/>
<keyword evidence="6" id="KW-1185">Reference proteome</keyword>
<organism evidence="5 6">
    <name type="scientific">Conidiobolus coronatus (strain ATCC 28846 / CBS 209.66 / NRRL 28638)</name>
    <name type="common">Delacroixia coronata</name>
    <dbReference type="NCBI Taxonomy" id="796925"/>
    <lineage>
        <taxon>Eukaryota</taxon>
        <taxon>Fungi</taxon>
        <taxon>Fungi incertae sedis</taxon>
        <taxon>Zoopagomycota</taxon>
        <taxon>Entomophthoromycotina</taxon>
        <taxon>Entomophthoromycetes</taxon>
        <taxon>Entomophthorales</taxon>
        <taxon>Ancylistaceae</taxon>
        <taxon>Conidiobolus</taxon>
    </lineage>
</organism>
<evidence type="ECO:0000313" key="5">
    <source>
        <dbReference type="EMBL" id="KXN67074.1"/>
    </source>
</evidence>
<dbReference type="Proteomes" id="UP000070444">
    <property type="component" value="Unassembled WGS sequence"/>
</dbReference>
<evidence type="ECO:0000259" key="4">
    <source>
        <dbReference type="PROSITE" id="PS50240"/>
    </source>
</evidence>
<keyword evidence="3 5" id="KW-0645">Protease</keyword>
<dbReference type="PRINTS" id="PR00722">
    <property type="entry name" value="CHYMOTRYPSIN"/>
</dbReference>
<proteinExistence type="inferred from homology"/>
<dbReference type="InterPro" id="IPR018114">
    <property type="entry name" value="TRYPSIN_HIS"/>
</dbReference>
<dbReference type="PANTHER" id="PTHR24276:SF98">
    <property type="entry name" value="FI18310P1-RELATED"/>
    <property type="match status" value="1"/>
</dbReference>
<keyword evidence="3" id="KW-0720">Serine protease</keyword>
<dbReference type="FunFam" id="2.40.10.10:FF:000068">
    <property type="entry name" value="transmembrane protease serine 2"/>
    <property type="match status" value="1"/>
</dbReference>
<dbReference type="CDD" id="cd00190">
    <property type="entry name" value="Tryp_SPc"/>
    <property type="match status" value="1"/>
</dbReference>
<reference evidence="5 6" key="1">
    <citation type="journal article" date="2015" name="Genome Biol. Evol.">
        <title>Phylogenomic analyses indicate that early fungi evolved digesting cell walls of algal ancestors of land plants.</title>
        <authorList>
            <person name="Chang Y."/>
            <person name="Wang S."/>
            <person name="Sekimoto S."/>
            <person name="Aerts A.L."/>
            <person name="Choi C."/>
            <person name="Clum A."/>
            <person name="LaButti K.M."/>
            <person name="Lindquist E.A."/>
            <person name="Yee Ngan C."/>
            <person name="Ohm R.A."/>
            <person name="Salamov A.A."/>
            <person name="Grigoriev I.V."/>
            <person name="Spatafora J.W."/>
            <person name="Berbee M.L."/>
        </authorList>
    </citation>
    <scope>NUCLEOTIDE SEQUENCE [LARGE SCALE GENOMIC DNA]</scope>
    <source>
        <strain evidence="5 6">NRRL 28638</strain>
    </source>
</reference>
<dbReference type="Pfam" id="PF00089">
    <property type="entry name" value="Trypsin"/>
    <property type="match status" value="1"/>
</dbReference>
<dbReference type="AlphaFoldDB" id="A0A137NWR5"/>
<evidence type="ECO:0000313" key="6">
    <source>
        <dbReference type="Proteomes" id="UP000070444"/>
    </source>
</evidence>
<name>A0A137NWR5_CONC2</name>
<dbReference type="OMA" id="KYQAWIK"/>
<dbReference type="PROSITE" id="PS00134">
    <property type="entry name" value="TRYPSIN_HIS"/>
    <property type="match status" value="1"/>
</dbReference>
<dbReference type="InterPro" id="IPR043504">
    <property type="entry name" value="Peptidase_S1_PA_chymotrypsin"/>
</dbReference>
<dbReference type="EMBL" id="KQ964663">
    <property type="protein sequence ID" value="KXN67074.1"/>
    <property type="molecule type" value="Genomic_DNA"/>
</dbReference>
<dbReference type="InterPro" id="IPR009003">
    <property type="entry name" value="Peptidase_S1_PA"/>
</dbReference>
<dbReference type="STRING" id="796925.A0A137NWR5"/>
<feature type="domain" description="Peptidase S1" evidence="4">
    <location>
        <begin position="15"/>
        <end position="250"/>
    </location>
</feature>
<dbReference type="PROSITE" id="PS50240">
    <property type="entry name" value="TRYPSIN_DOM"/>
    <property type="match status" value="1"/>
</dbReference>
<evidence type="ECO:0000256" key="3">
    <source>
        <dbReference type="RuleBase" id="RU363034"/>
    </source>
</evidence>
<dbReference type="InterPro" id="IPR001314">
    <property type="entry name" value="Peptidase_S1A"/>
</dbReference>
<accession>A0A137NWR5</accession>
<evidence type="ECO:0000256" key="2">
    <source>
        <dbReference type="ARBA" id="ARBA00023157"/>
    </source>
</evidence>
<keyword evidence="3" id="KW-0378">Hydrolase</keyword>
<dbReference type="GO" id="GO:0004252">
    <property type="term" value="F:serine-type endopeptidase activity"/>
    <property type="evidence" value="ECO:0007669"/>
    <property type="project" value="InterPro"/>
</dbReference>